<protein>
    <submittedName>
        <fullName evidence="1">Uncharacterized protein</fullName>
    </submittedName>
</protein>
<keyword evidence="2" id="KW-1185">Reference proteome</keyword>
<evidence type="ECO:0000313" key="1">
    <source>
        <dbReference type="EMBL" id="RAK89336.1"/>
    </source>
</evidence>
<reference evidence="1" key="1">
    <citation type="submission" date="2018-02" db="EMBL/GenBank/DDBJ databases">
        <title>The genomes of Aspergillus section Nigri reveals drivers in fungal speciation.</title>
        <authorList>
            <consortium name="DOE Joint Genome Institute"/>
            <person name="Vesth T.C."/>
            <person name="Nybo J."/>
            <person name="Theobald S."/>
            <person name="Brandl J."/>
            <person name="Frisvad J.C."/>
            <person name="Nielsen K.F."/>
            <person name="Lyhne E.K."/>
            <person name="Kogle M.E."/>
            <person name="Kuo A."/>
            <person name="Riley R."/>
            <person name="Clum A."/>
            <person name="Nolan M."/>
            <person name="Lipzen A."/>
            <person name="Salamov A."/>
            <person name="Henrissat B."/>
            <person name="Wiebenga A."/>
            <person name="De vries R.P."/>
            <person name="Grigoriev I.V."/>
            <person name="Mortensen U.H."/>
            <person name="Andersen M.R."/>
            <person name="Baker S.E."/>
        </authorList>
    </citation>
    <scope>NUCLEOTIDE SEQUENCE</scope>
    <source>
        <strain evidence="1">CBS 115574</strain>
    </source>
</reference>
<organism evidence="1 2">
    <name type="scientific">Aspergillus costaricaensis CBS 115574</name>
    <dbReference type="NCBI Taxonomy" id="1448317"/>
    <lineage>
        <taxon>Eukaryota</taxon>
        <taxon>Fungi</taxon>
        <taxon>Dikarya</taxon>
        <taxon>Ascomycota</taxon>
        <taxon>Pezizomycotina</taxon>
        <taxon>Eurotiomycetes</taxon>
        <taxon>Eurotiomycetidae</taxon>
        <taxon>Eurotiales</taxon>
        <taxon>Aspergillaceae</taxon>
        <taxon>Aspergillus</taxon>
        <taxon>Aspergillus subgen. Circumdati</taxon>
    </lineage>
</organism>
<dbReference type="Proteomes" id="UP000249748">
    <property type="component" value="Unassembled WGS sequence"/>
</dbReference>
<evidence type="ECO:0000313" key="2">
    <source>
        <dbReference type="Proteomes" id="UP000249748"/>
    </source>
</evidence>
<name>A0ACD1IFL1_9EURO</name>
<sequence>MHMSKAGMALCVSQGSFILASQCYEDDPQQVARNDQHRDSDSTGQSYQRTVLFSLCLLTISHAFVALQLRVRSFYLPPRMVLAAGLLGYGLNAREEEPVQCVIAFSLVDVDETITFGRLRFRACSDLDTCARVLWTNNTHAKAPTIDLRLTPQLKQPQN</sequence>
<proteinExistence type="predicted"/>
<dbReference type="EMBL" id="KZ824548">
    <property type="protein sequence ID" value="RAK89336.1"/>
    <property type="molecule type" value="Genomic_DNA"/>
</dbReference>
<accession>A0ACD1IFL1</accession>
<gene>
    <name evidence="1" type="ORF">BO79DRAFT_254726</name>
</gene>